<accession>A0A3G1A629</accession>
<proteinExistence type="predicted"/>
<protein>
    <recommendedName>
        <fullName evidence="2">Rubrerythrin diiron-binding domain-containing protein</fullName>
    </recommendedName>
</protein>
<dbReference type="EMBL" id="CP007493">
    <property type="protein sequence ID" value="AJB42336.1"/>
    <property type="molecule type" value="Genomic_DNA"/>
</dbReference>
<dbReference type="SUPFAM" id="SSF47240">
    <property type="entry name" value="Ferritin-like"/>
    <property type="match status" value="1"/>
</dbReference>
<name>A0A3G1A629_9CREN</name>
<keyword evidence="1" id="KW-0175">Coiled coil</keyword>
<dbReference type="Proteomes" id="UP000266720">
    <property type="component" value="Chromosome"/>
</dbReference>
<evidence type="ECO:0000256" key="1">
    <source>
        <dbReference type="SAM" id="Coils"/>
    </source>
</evidence>
<dbReference type="RefSeq" id="WP_020961899.1">
    <property type="nucleotide sequence ID" value="NZ_CP007493.1"/>
</dbReference>
<reference evidence="4" key="1">
    <citation type="book" date="2010" name="EXTREMOPHILES" publisher="0:0-0">
        <title>Complete genome sequences of ten hyperthermophilic archaea reveal their metabolic capabilities and possible ecological roles.</title>
        <editorList>
            <person name="?"/>
        </editorList>
        <authorList>
            <person name="Ravin N.V."/>
            <person name="Mardanov A.V."/>
            <person name="Bonch-Osmolovskaya E.A."/>
            <person name="Skryabin K.G."/>
        </authorList>
    </citation>
    <scope>NUCLEOTIDE SEQUENCE [LARGE SCALE GENOMIC DNA]</scope>
    <source>
        <strain evidence="4">1505</strain>
    </source>
</reference>
<evidence type="ECO:0000313" key="3">
    <source>
        <dbReference type="EMBL" id="AJB42336.1"/>
    </source>
</evidence>
<dbReference type="Gene3D" id="1.20.1260.10">
    <property type="match status" value="1"/>
</dbReference>
<dbReference type="InterPro" id="IPR003251">
    <property type="entry name" value="Rr_diiron-bd_dom"/>
</dbReference>
<dbReference type="InterPro" id="IPR012347">
    <property type="entry name" value="Ferritin-like"/>
</dbReference>
<gene>
    <name evidence="3" type="ORF">TCARB_1290</name>
</gene>
<feature type="domain" description="Rubrerythrin diiron-binding" evidence="2">
    <location>
        <begin position="24"/>
        <end position="126"/>
    </location>
</feature>
<evidence type="ECO:0000259" key="2">
    <source>
        <dbReference type="Pfam" id="PF02915"/>
    </source>
</evidence>
<dbReference type="GO" id="GO:0016491">
    <property type="term" value="F:oxidoreductase activity"/>
    <property type="evidence" value="ECO:0007669"/>
    <property type="project" value="InterPro"/>
</dbReference>
<dbReference type="GeneID" id="25406701"/>
<dbReference type="InterPro" id="IPR009078">
    <property type="entry name" value="Ferritin-like_SF"/>
</dbReference>
<organism evidence="3 4">
    <name type="scientific">Thermofilum adornatum 1505</name>
    <dbReference type="NCBI Taxonomy" id="697581"/>
    <lineage>
        <taxon>Archaea</taxon>
        <taxon>Thermoproteota</taxon>
        <taxon>Thermoprotei</taxon>
        <taxon>Thermofilales</taxon>
        <taxon>Thermofilaceae</taxon>
        <taxon>Thermofilum</taxon>
    </lineage>
</organism>
<dbReference type="AlphaFoldDB" id="A0A3G1A629"/>
<evidence type="ECO:0000313" key="4">
    <source>
        <dbReference type="Proteomes" id="UP000266720"/>
    </source>
</evidence>
<feature type="coiled-coil region" evidence="1">
    <location>
        <begin position="6"/>
        <end position="34"/>
    </location>
</feature>
<dbReference type="KEGG" id="tcb:TCARB_1290"/>
<sequence>MQRTDLIKTLEEAVKLEQRNAEELEKGVGKLKSEVIKSILGSIANDSRKHAKIYEGILRILREVGPAISEDDFAMLEKIVRTHIKMEEEMISTLNKLFGEVDDKRITYLFKYILDDEVKHHKLLLNILDLIVKKEVLTEKDVWDYLWKEVPFHGTPGG</sequence>
<dbReference type="GO" id="GO:0046872">
    <property type="term" value="F:metal ion binding"/>
    <property type="evidence" value="ECO:0007669"/>
    <property type="project" value="InterPro"/>
</dbReference>
<dbReference type="Pfam" id="PF02915">
    <property type="entry name" value="Rubrerythrin"/>
    <property type="match status" value="1"/>
</dbReference>
<dbReference type="GeneID" id="16572851"/>